<feature type="transmembrane region" description="Helical" evidence="1">
    <location>
        <begin position="98"/>
        <end position="116"/>
    </location>
</feature>
<evidence type="ECO:0000313" key="2">
    <source>
        <dbReference type="EMBL" id="CAB4539624.1"/>
    </source>
</evidence>
<feature type="transmembrane region" description="Helical" evidence="1">
    <location>
        <begin position="66"/>
        <end position="86"/>
    </location>
</feature>
<sequence length="165" mass="18682">MTQQASWLAMRPLRGGGDPREAMARRQRMGRANRLIGWVLLPVLLGATISYSYRASSASVEIVATFFSWLLIFLTFVHSGISFYVFGGVRPRATLRVFHVYFGYLTFILVMLSQSTINGPRIFHVVTSILMYIAIVGHTVMGLRYQVLRNRAQRDTPELVPANTR</sequence>
<name>A0A6J6BLN9_9ZZZZ</name>
<evidence type="ECO:0000256" key="1">
    <source>
        <dbReference type="SAM" id="Phobius"/>
    </source>
</evidence>
<feature type="transmembrane region" description="Helical" evidence="1">
    <location>
        <begin position="35"/>
        <end position="54"/>
    </location>
</feature>
<organism evidence="2">
    <name type="scientific">freshwater metagenome</name>
    <dbReference type="NCBI Taxonomy" id="449393"/>
    <lineage>
        <taxon>unclassified sequences</taxon>
        <taxon>metagenomes</taxon>
        <taxon>ecological metagenomes</taxon>
    </lineage>
</organism>
<reference evidence="2" key="1">
    <citation type="submission" date="2020-05" db="EMBL/GenBank/DDBJ databases">
        <authorList>
            <person name="Chiriac C."/>
            <person name="Salcher M."/>
            <person name="Ghai R."/>
            <person name="Kavagutti S V."/>
        </authorList>
    </citation>
    <scope>NUCLEOTIDE SEQUENCE</scope>
</reference>
<keyword evidence="1" id="KW-1133">Transmembrane helix</keyword>
<accession>A0A6J6BLN9</accession>
<keyword evidence="1" id="KW-0472">Membrane</keyword>
<dbReference type="AlphaFoldDB" id="A0A6J6BLN9"/>
<feature type="transmembrane region" description="Helical" evidence="1">
    <location>
        <begin position="122"/>
        <end position="143"/>
    </location>
</feature>
<protein>
    <submittedName>
        <fullName evidence="2">Unannotated protein</fullName>
    </submittedName>
</protein>
<proteinExistence type="predicted"/>
<dbReference type="EMBL" id="CAEZSO010000047">
    <property type="protein sequence ID" value="CAB4539624.1"/>
    <property type="molecule type" value="Genomic_DNA"/>
</dbReference>
<gene>
    <name evidence="2" type="ORF">UFOPK1446_00336</name>
</gene>
<keyword evidence="1" id="KW-0812">Transmembrane</keyword>